<dbReference type="AlphaFoldDB" id="A0A699GNC8"/>
<proteinExistence type="predicted"/>
<protein>
    <recommendedName>
        <fullName evidence="2">Retrovirus-related Pol polyprotein from transposon TNT 1-94</fullName>
    </recommendedName>
</protein>
<organism evidence="1">
    <name type="scientific">Tanacetum cinerariifolium</name>
    <name type="common">Dalmatian daisy</name>
    <name type="synonym">Chrysanthemum cinerariifolium</name>
    <dbReference type="NCBI Taxonomy" id="118510"/>
    <lineage>
        <taxon>Eukaryota</taxon>
        <taxon>Viridiplantae</taxon>
        <taxon>Streptophyta</taxon>
        <taxon>Embryophyta</taxon>
        <taxon>Tracheophyta</taxon>
        <taxon>Spermatophyta</taxon>
        <taxon>Magnoliopsida</taxon>
        <taxon>eudicotyledons</taxon>
        <taxon>Gunneridae</taxon>
        <taxon>Pentapetalae</taxon>
        <taxon>asterids</taxon>
        <taxon>campanulids</taxon>
        <taxon>Asterales</taxon>
        <taxon>Asteraceae</taxon>
        <taxon>Asteroideae</taxon>
        <taxon>Anthemideae</taxon>
        <taxon>Anthemidinae</taxon>
        <taxon>Tanacetum</taxon>
    </lineage>
</organism>
<accession>A0A699GNC8</accession>
<reference evidence="1" key="1">
    <citation type="journal article" date="2019" name="Sci. Rep.">
        <title>Draft genome of Tanacetum cinerariifolium, the natural source of mosquito coil.</title>
        <authorList>
            <person name="Yamashiro T."/>
            <person name="Shiraishi A."/>
            <person name="Satake H."/>
            <person name="Nakayama K."/>
        </authorList>
    </citation>
    <scope>NUCLEOTIDE SEQUENCE</scope>
</reference>
<comment type="caution">
    <text evidence="1">The sequence shown here is derived from an EMBL/GenBank/DDBJ whole genome shotgun (WGS) entry which is preliminary data.</text>
</comment>
<dbReference type="EMBL" id="BKCJ010000079">
    <property type="protein sequence ID" value="GEU29565.1"/>
    <property type="molecule type" value="Genomic_DNA"/>
</dbReference>
<gene>
    <name evidence="1" type="ORF">Tci_001543</name>
</gene>
<evidence type="ECO:0008006" key="2">
    <source>
        <dbReference type="Google" id="ProtNLM"/>
    </source>
</evidence>
<evidence type="ECO:0000313" key="1">
    <source>
        <dbReference type="EMBL" id="GEU29565.1"/>
    </source>
</evidence>
<name>A0A699GNC8_TANCI</name>
<sequence>MTQVKVLMDLADDELVVAKNGEWIDITMRKVNIILSMDEDADWKTYLKNDLLVFKQAKLKVVTFQLQNTKIIKQNYTLQEIIISLIHVESPKSPTAVLFDVDTGRISIVTVNTKEYHSDVLAKSQG</sequence>